<dbReference type="Pfam" id="PF01395">
    <property type="entry name" value="PBP_GOBP"/>
    <property type="match status" value="1"/>
</dbReference>
<gene>
    <name evidence="3" type="ORF">g.51180</name>
</gene>
<evidence type="ECO:0000256" key="1">
    <source>
        <dbReference type="ARBA" id="ARBA00022729"/>
    </source>
</evidence>
<dbReference type="GO" id="GO:0005615">
    <property type="term" value="C:extracellular space"/>
    <property type="evidence" value="ECO:0007669"/>
    <property type="project" value="TreeGrafter"/>
</dbReference>
<dbReference type="PANTHER" id="PTHR11857">
    <property type="entry name" value="ODORANT BINDING PROTEIN-RELATED"/>
    <property type="match status" value="1"/>
</dbReference>
<dbReference type="InterPro" id="IPR006170">
    <property type="entry name" value="PBP/GOBP"/>
</dbReference>
<dbReference type="Gene3D" id="1.10.238.20">
    <property type="entry name" value="Pheromone/general odorant binding protein domain"/>
    <property type="match status" value="1"/>
</dbReference>
<evidence type="ECO:0000256" key="2">
    <source>
        <dbReference type="SAM" id="SignalP"/>
    </source>
</evidence>
<dbReference type="AlphaFoldDB" id="A0A1B6M1V3"/>
<evidence type="ECO:0000313" key="3">
    <source>
        <dbReference type="EMBL" id="JAT29874.1"/>
    </source>
</evidence>
<dbReference type="EMBL" id="GEBQ01010103">
    <property type="protein sequence ID" value="JAT29874.1"/>
    <property type="molecule type" value="Transcribed_RNA"/>
</dbReference>
<name>A0A1B6M1V3_9HEMI</name>
<protein>
    <submittedName>
        <fullName evidence="3">Uncharacterized protein</fullName>
    </submittedName>
</protein>
<proteinExistence type="predicted"/>
<dbReference type="GO" id="GO:0005549">
    <property type="term" value="F:odorant binding"/>
    <property type="evidence" value="ECO:0007669"/>
    <property type="project" value="InterPro"/>
</dbReference>
<feature type="chain" id="PRO_5008587835" evidence="2">
    <location>
        <begin position="22"/>
        <end position="147"/>
    </location>
</feature>
<dbReference type="SUPFAM" id="SSF47565">
    <property type="entry name" value="Insect pheromone/odorant-binding proteins"/>
    <property type="match status" value="1"/>
</dbReference>
<accession>A0A1B6M1V3</accession>
<keyword evidence="1 2" id="KW-0732">Signal</keyword>
<feature type="signal peptide" evidence="2">
    <location>
        <begin position="1"/>
        <end position="21"/>
    </location>
</feature>
<sequence length="147" mass="16340">MTSLFAIVFALVCSAVAVVNGEFDKKMLVEHARACMEEGQLTKEDMGAVKNRDYSEDKYKCFITCIGEKLGYIIDYKFDVVGAMNATDWIFGEDTDKKIKAKQIIKECADKLKDSQEKMCDIGPAAADCLEKGVVEKGVMQPSDYIP</sequence>
<dbReference type="GO" id="GO:0007608">
    <property type="term" value="P:sensory perception of smell"/>
    <property type="evidence" value="ECO:0007669"/>
    <property type="project" value="TreeGrafter"/>
</dbReference>
<organism evidence="3">
    <name type="scientific">Graphocephala atropunctata</name>
    <dbReference type="NCBI Taxonomy" id="36148"/>
    <lineage>
        <taxon>Eukaryota</taxon>
        <taxon>Metazoa</taxon>
        <taxon>Ecdysozoa</taxon>
        <taxon>Arthropoda</taxon>
        <taxon>Hexapoda</taxon>
        <taxon>Insecta</taxon>
        <taxon>Pterygota</taxon>
        <taxon>Neoptera</taxon>
        <taxon>Paraneoptera</taxon>
        <taxon>Hemiptera</taxon>
        <taxon>Auchenorrhyncha</taxon>
        <taxon>Membracoidea</taxon>
        <taxon>Cicadellidae</taxon>
        <taxon>Cicadellinae</taxon>
        <taxon>Cicadellini</taxon>
        <taxon>Graphocephala</taxon>
    </lineage>
</organism>
<dbReference type="CDD" id="cd23992">
    <property type="entry name" value="PBP_GOBP"/>
    <property type="match status" value="1"/>
</dbReference>
<reference evidence="3" key="1">
    <citation type="submission" date="2015-11" db="EMBL/GenBank/DDBJ databases">
        <title>De novo transcriptome assembly of four potential Pierce s Disease insect vectors from Arizona vineyards.</title>
        <authorList>
            <person name="Tassone E.E."/>
        </authorList>
    </citation>
    <scope>NUCLEOTIDE SEQUENCE</scope>
</reference>
<dbReference type="InterPro" id="IPR036728">
    <property type="entry name" value="PBP_GOBP_sf"/>
</dbReference>